<evidence type="ECO:0000259" key="1">
    <source>
        <dbReference type="PROSITE" id="PS50801"/>
    </source>
</evidence>
<feature type="domain" description="STAS" evidence="1">
    <location>
        <begin position="45"/>
        <end position="101"/>
    </location>
</feature>
<dbReference type="RefSeq" id="WP_348387258.1">
    <property type="nucleotide sequence ID" value="NZ_CP134146.1"/>
</dbReference>
<dbReference type="InterPro" id="IPR002645">
    <property type="entry name" value="STAS_dom"/>
</dbReference>
<dbReference type="InterPro" id="IPR058548">
    <property type="entry name" value="MlaB-like_STAS"/>
</dbReference>
<organism evidence="2 3">
    <name type="scientific">Thalassotalea nanhaiensis</name>
    <dbReference type="NCBI Taxonomy" id="3065648"/>
    <lineage>
        <taxon>Bacteria</taxon>
        <taxon>Pseudomonadati</taxon>
        <taxon>Pseudomonadota</taxon>
        <taxon>Gammaproteobacteria</taxon>
        <taxon>Alteromonadales</taxon>
        <taxon>Colwelliaceae</taxon>
        <taxon>Thalassotalea</taxon>
    </lineage>
</organism>
<evidence type="ECO:0000313" key="2">
    <source>
        <dbReference type="EMBL" id="WNC68100.1"/>
    </source>
</evidence>
<sequence length="101" mass="11211">MATQFNINIITTEKTELTGQLTRQSIAGKQERTFAKLTKNKLQDIDLSKVSKFDTAGLAWLLALIEYANKQQTEITYSQVPIELVKLAKLSGVDTLLPISA</sequence>
<dbReference type="Proteomes" id="UP001248581">
    <property type="component" value="Chromosome"/>
</dbReference>
<dbReference type="PROSITE" id="PS50801">
    <property type="entry name" value="STAS"/>
    <property type="match status" value="1"/>
</dbReference>
<dbReference type="Gene3D" id="3.30.750.24">
    <property type="entry name" value="STAS domain"/>
    <property type="match status" value="1"/>
</dbReference>
<dbReference type="EMBL" id="CP134146">
    <property type="protein sequence ID" value="WNC68100.1"/>
    <property type="molecule type" value="Genomic_DNA"/>
</dbReference>
<name>A0ABY9THA2_9GAMM</name>
<dbReference type="InterPro" id="IPR036513">
    <property type="entry name" value="STAS_dom_sf"/>
</dbReference>
<gene>
    <name evidence="2" type="ORF">RI845_16435</name>
</gene>
<evidence type="ECO:0000313" key="3">
    <source>
        <dbReference type="Proteomes" id="UP001248581"/>
    </source>
</evidence>
<accession>A0ABY9THA2</accession>
<dbReference type="Pfam" id="PF13466">
    <property type="entry name" value="STAS_2"/>
    <property type="match status" value="1"/>
</dbReference>
<proteinExistence type="predicted"/>
<dbReference type="SUPFAM" id="SSF52091">
    <property type="entry name" value="SpoIIaa-like"/>
    <property type="match status" value="1"/>
</dbReference>
<keyword evidence="3" id="KW-1185">Reference proteome</keyword>
<reference evidence="3" key="1">
    <citation type="submission" date="2023-09" db="EMBL/GenBank/DDBJ databases">
        <authorList>
            <person name="Li S."/>
            <person name="Li X."/>
            <person name="Zhang C."/>
            <person name="Zhao Z."/>
        </authorList>
    </citation>
    <scope>NUCLEOTIDE SEQUENCE [LARGE SCALE GENOMIC DNA]</scope>
    <source>
        <strain evidence="3">SQ345</strain>
    </source>
</reference>
<protein>
    <submittedName>
        <fullName evidence="2">STAS domain-containing protein</fullName>
    </submittedName>
</protein>